<organism evidence="3 4">
    <name type="scientific">Desulfomicrobium baculatum (strain DSM 4028 / VKM B-1378 / X)</name>
    <name type="common">Desulfovibrio baculatus</name>
    <dbReference type="NCBI Taxonomy" id="525897"/>
    <lineage>
        <taxon>Bacteria</taxon>
        <taxon>Pseudomonadati</taxon>
        <taxon>Thermodesulfobacteriota</taxon>
        <taxon>Desulfovibrionia</taxon>
        <taxon>Desulfovibrionales</taxon>
        <taxon>Desulfomicrobiaceae</taxon>
        <taxon>Desulfomicrobium</taxon>
    </lineage>
</organism>
<dbReference type="OrthoDB" id="7821534at2"/>
<dbReference type="InterPro" id="IPR011761">
    <property type="entry name" value="ATP-grasp"/>
</dbReference>
<evidence type="ECO:0000313" key="3">
    <source>
        <dbReference type="EMBL" id="ACU90776.1"/>
    </source>
</evidence>
<dbReference type="RefSeq" id="WP_015774865.1">
    <property type="nucleotide sequence ID" value="NC_013173.1"/>
</dbReference>
<dbReference type="SUPFAM" id="SSF56059">
    <property type="entry name" value="Glutathione synthetase ATP-binding domain-like"/>
    <property type="match status" value="1"/>
</dbReference>
<dbReference type="Proteomes" id="UP000002216">
    <property type="component" value="Chromosome"/>
</dbReference>
<name>C7LTL0_DESBD</name>
<keyword evidence="1" id="KW-0067">ATP-binding</keyword>
<dbReference type="Gene3D" id="3.30.470.20">
    <property type="entry name" value="ATP-grasp fold, B domain"/>
    <property type="match status" value="1"/>
</dbReference>
<dbReference type="GO" id="GO:0005524">
    <property type="term" value="F:ATP binding"/>
    <property type="evidence" value="ECO:0007669"/>
    <property type="project" value="UniProtKB-UniRule"/>
</dbReference>
<dbReference type="NCBIfam" id="TIGR04356">
    <property type="entry name" value="grasp_GAK"/>
    <property type="match status" value="1"/>
</dbReference>
<keyword evidence="1" id="KW-0547">Nucleotide-binding</keyword>
<dbReference type="InterPro" id="IPR013651">
    <property type="entry name" value="ATP-grasp_RimK-type"/>
</dbReference>
<keyword evidence="4" id="KW-1185">Reference proteome</keyword>
<dbReference type="AlphaFoldDB" id="C7LTL0"/>
<dbReference type="GO" id="GO:0016879">
    <property type="term" value="F:ligase activity, forming carbon-nitrogen bonds"/>
    <property type="evidence" value="ECO:0007669"/>
    <property type="project" value="TreeGrafter"/>
</dbReference>
<dbReference type="InterPro" id="IPR027592">
    <property type="entry name" value="ATP-grasp_GAK"/>
</dbReference>
<dbReference type="PROSITE" id="PS50975">
    <property type="entry name" value="ATP_GRASP"/>
    <property type="match status" value="1"/>
</dbReference>
<dbReference type="HOGENOM" id="CLU_054353_2_0_7"/>
<evidence type="ECO:0000259" key="2">
    <source>
        <dbReference type="PROSITE" id="PS50975"/>
    </source>
</evidence>
<dbReference type="EMBL" id="CP001629">
    <property type="protein sequence ID" value="ACU90776.1"/>
    <property type="molecule type" value="Genomic_DNA"/>
</dbReference>
<dbReference type="PANTHER" id="PTHR21621">
    <property type="entry name" value="RIBOSOMAL PROTEIN S6 MODIFICATION PROTEIN"/>
    <property type="match status" value="1"/>
</dbReference>
<proteinExistence type="predicted"/>
<dbReference type="PANTHER" id="PTHR21621:SF0">
    <property type="entry name" value="BETA-CITRYLGLUTAMATE SYNTHASE B-RELATED"/>
    <property type="match status" value="1"/>
</dbReference>
<gene>
    <name evidence="3" type="ordered locus">Dbac_2700</name>
</gene>
<dbReference type="eggNOG" id="COG0189">
    <property type="taxonomic scope" value="Bacteria"/>
</dbReference>
<protein>
    <submittedName>
        <fullName evidence="3">RimK domain protein ATP-grasp</fullName>
    </submittedName>
</protein>
<feature type="domain" description="ATP-grasp" evidence="2">
    <location>
        <begin position="105"/>
        <end position="284"/>
    </location>
</feature>
<dbReference type="GO" id="GO:0005737">
    <property type="term" value="C:cytoplasm"/>
    <property type="evidence" value="ECO:0007669"/>
    <property type="project" value="TreeGrafter"/>
</dbReference>
<sequence length="290" mass="31286">MKIGVVGTRGGWSSELLADTVAAKTGFRLLVDMEQVCMDLDAGKVWTEGVDLGGLDGLIIKKIGARYSPDLLDRLEVLRFLAQRGLPIFSSPMSIMRVLDRLSCTVTLRLGDIPMPPTTITESVDEALGAVQRYGAAVFKPLFTSKARGMTVIEHGAGARLAIEAFHAENPIMYMQRKIELPGQDLGIVFLGGKYLTTYARCGTGAWNTTTESGGKYAPATPSPEALRTAEQAQALFDLDFTCVDVVEAATGPVVFEVSAFGGFRGIQDACGLDAAAMYTDYVMEKIRER</sequence>
<dbReference type="KEGG" id="dba:Dbac_2700"/>
<evidence type="ECO:0000256" key="1">
    <source>
        <dbReference type="PROSITE-ProRule" id="PRU00409"/>
    </source>
</evidence>
<reference evidence="3 4" key="1">
    <citation type="journal article" date="2009" name="Stand. Genomic Sci.">
        <title>Complete genome sequence of Desulfomicrobium baculatum type strain (X).</title>
        <authorList>
            <person name="Copeland A."/>
            <person name="Spring S."/>
            <person name="Goker M."/>
            <person name="Schneider S."/>
            <person name="Lapidus A."/>
            <person name="Del Rio T.G."/>
            <person name="Tice H."/>
            <person name="Cheng J.F."/>
            <person name="Chen F."/>
            <person name="Nolan M."/>
            <person name="Bruce D."/>
            <person name="Goodwin L."/>
            <person name="Pitluck S."/>
            <person name="Ivanova N."/>
            <person name="Mavrommatis K."/>
            <person name="Ovchinnikova G."/>
            <person name="Pati A."/>
            <person name="Chen A."/>
            <person name="Palaniappan K."/>
            <person name="Land M."/>
            <person name="Hauser L."/>
            <person name="Chang Y.J."/>
            <person name="Jeffries C.C."/>
            <person name="Meincke L."/>
            <person name="Sims D."/>
            <person name="Brettin T."/>
            <person name="Detter J.C."/>
            <person name="Han C."/>
            <person name="Chain P."/>
            <person name="Bristow J."/>
            <person name="Eisen J.A."/>
            <person name="Markowitz V."/>
            <person name="Hugenholtz P."/>
            <person name="Kyrpides N.C."/>
            <person name="Klenk H.P."/>
            <person name="Lucas S."/>
        </authorList>
    </citation>
    <scope>NUCLEOTIDE SEQUENCE [LARGE SCALE GENOMIC DNA]</scope>
    <source>
        <strain evidence="4">DSM 4028 / VKM B-1378 / X</strain>
    </source>
</reference>
<evidence type="ECO:0000313" key="4">
    <source>
        <dbReference type="Proteomes" id="UP000002216"/>
    </source>
</evidence>
<dbReference type="STRING" id="525897.Dbac_2700"/>
<dbReference type="Pfam" id="PF08443">
    <property type="entry name" value="RimK"/>
    <property type="match status" value="1"/>
</dbReference>
<accession>C7LTL0</accession>
<dbReference type="GO" id="GO:0046872">
    <property type="term" value="F:metal ion binding"/>
    <property type="evidence" value="ECO:0007669"/>
    <property type="project" value="InterPro"/>
</dbReference>